<protein>
    <submittedName>
        <fullName evidence="1">Uncharacterized protein</fullName>
    </submittedName>
</protein>
<name>C8PGS6_9BACT</name>
<dbReference type="Proteomes" id="UP000005709">
    <property type="component" value="Unassembled WGS sequence"/>
</dbReference>
<organism evidence="1 2">
    <name type="scientific">Campylobacter gracilis RM3268</name>
    <dbReference type="NCBI Taxonomy" id="553220"/>
    <lineage>
        <taxon>Bacteria</taxon>
        <taxon>Pseudomonadati</taxon>
        <taxon>Campylobacterota</taxon>
        <taxon>Epsilonproteobacteria</taxon>
        <taxon>Campylobacterales</taxon>
        <taxon>Campylobacteraceae</taxon>
        <taxon>Campylobacter</taxon>
    </lineage>
</organism>
<dbReference type="EMBL" id="ACYG01000019">
    <property type="protein sequence ID" value="EEV18314.1"/>
    <property type="molecule type" value="Genomic_DNA"/>
</dbReference>
<dbReference type="AlphaFoldDB" id="C8PGS6"/>
<sequence length="41" mass="4515">MLELCRLAVKFCRLARLNLFGSHEIQEARAVGGSAKFNPPA</sequence>
<evidence type="ECO:0000313" key="1">
    <source>
        <dbReference type="EMBL" id="EEV18314.1"/>
    </source>
</evidence>
<gene>
    <name evidence="1" type="ORF">CAMGR0001_1071</name>
</gene>
<accession>C8PGS6</accession>
<reference evidence="1 2" key="1">
    <citation type="submission" date="2009-07" db="EMBL/GenBank/DDBJ databases">
        <authorList>
            <person name="Madupu R."/>
            <person name="Sebastian Y."/>
            <person name="Durkin A.S."/>
            <person name="Torralba M."/>
            <person name="Methe B."/>
            <person name="Sutton G.G."/>
            <person name="Strausberg R.L."/>
            <person name="Nelson K.E."/>
        </authorList>
    </citation>
    <scope>NUCLEOTIDE SEQUENCE [LARGE SCALE GENOMIC DNA]</scope>
    <source>
        <strain evidence="1 2">RM3268</strain>
    </source>
</reference>
<evidence type="ECO:0000313" key="2">
    <source>
        <dbReference type="Proteomes" id="UP000005709"/>
    </source>
</evidence>
<keyword evidence="2" id="KW-1185">Reference proteome</keyword>
<comment type="caution">
    <text evidence="1">The sequence shown here is derived from an EMBL/GenBank/DDBJ whole genome shotgun (WGS) entry which is preliminary data.</text>
</comment>
<proteinExistence type="predicted"/>